<proteinExistence type="predicted"/>
<keyword evidence="5" id="KW-1185">Reference proteome</keyword>
<dbReference type="AlphaFoldDB" id="A0AAJ1PRJ8"/>
<organism evidence="4 5">
    <name type="scientific">Mycoplasma phocimorsus</name>
    <dbReference type="NCBI Taxonomy" id="3045839"/>
    <lineage>
        <taxon>Bacteria</taxon>
        <taxon>Bacillati</taxon>
        <taxon>Mycoplasmatota</taxon>
        <taxon>Mollicutes</taxon>
        <taxon>Mycoplasmataceae</taxon>
        <taxon>Mycoplasma</taxon>
    </lineage>
</organism>
<feature type="transmembrane region" description="Helical" evidence="2">
    <location>
        <begin position="69"/>
        <end position="89"/>
    </location>
</feature>
<dbReference type="GO" id="GO:0003723">
    <property type="term" value="F:RNA binding"/>
    <property type="evidence" value="ECO:0007669"/>
    <property type="project" value="UniProtKB-KW"/>
</dbReference>
<evidence type="ECO:0000313" key="4">
    <source>
        <dbReference type="EMBL" id="MDJ1645541.1"/>
    </source>
</evidence>
<dbReference type="InterPro" id="IPR006027">
    <property type="entry name" value="NusB_RsmB_TIM44"/>
</dbReference>
<accession>A0AAJ1PRJ8</accession>
<evidence type="ECO:0000259" key="3">
    <source>
        <dbReference type="Pfam" id="PF01029"/>
    </source>
</evidence>
<dbReference type="Gene3D" id="1.10.940.10">
    <property type="entry name" value="NusB-like"/>
    <property type="match status" value="1"/>
</dbReference>
<evidence type="ECO:0000256" key="1">
    <source>
        <dbReference type="ARBA" id="ARBA00022884"/>
    </source>
</evidence>
<dbReference type="InterPro" id="IPR035926">
    <property type="entry name" value="NusB-like_sf"/>
</dbReference>
<comment type="caution">
    <text evidence="4">The sequence shown here is derived from an EMBL/GenBank/DDBJ whole genome shotgun (WGS) entry which is preliminary data.</text>
</comment>
<dbReference type="SUPFAM" id="SSF48013">
    <property type="entry name" value="NusB-like"/>
    <property type="match status" value="1"/>
</dbReference>
<name>A0AAJ1PRJ8_9MOLU</name>
<dbReference type="GO" id="GO:0006355">
    <property type="term" value="P:regulation of DNA-templated transcription"/>
    <property type="evidence" value="ECO:0007669"/>
    <property type="project" value="InterPro"/>
</dbReference>
<reference evidence="4" key="1">
    <citation type="submission" date="2023-05" db="EMBL/GenBank/DDBJ databases">
        <title>Mycoplasma phocimorsus sp. nov., isolated from Scandinavian patients with seal finger or septic arthritis after contact with seals.</title>
        <authorList>
            <person name="Skafte-Holm A."/>
            <person name="Pedersen T.R."/>
            <person name="Froelund M."/>
            <person name="Stegger M."/>
            <person name="Qvortrup K."/>
            <person name="Michaels D.L."/>
            <person name="Brown D.R."/>
            <person name="Jensen J.S."/>
        </authorList>
    </citation>
    <scope>NUCLEOTIDE SEQUENCE</scope>
    <source>
        <strain evidence="4">M5725</strain>
    </source>
</reference>
<keyword evidence="2" id="KW-0472">Membrane</keyword>
<dbReference type="RefSeq" id="WP_283823801.1">
    <property type="nucleotide sequence ID" value="NZ_JASDAY010000025.1"/>
</dbReference>
<keyword evidence="2" id="KW-1133">Transmembrane helix</keyword>
<protein>
    <submittedName>
        <fullName evidence="4">Transcription antitermination factor NusB</fullName>
    </submittedName>
</protein>
<evidence type="ECO:0000313" key="5">
    <source>
        <dbReference type="Proteomes" id="UP001224428"/>
    </source>
</evidence>
<dbReference type="EMBL" id="JASDDP010000006">
    <property type="protein sequence ID" value="MDJ1645541.1"/>
    <property type="molecule type" value="Genomic_DNA"/>
</dbReference>
<keyword evidence="1" id="KW-0694">RNA-binding</keyword>
<gene>
    <name evidence="4" type="ORF">QLQ80_00345</name>
</gene>
<keyword evidence="2" id="KW-0812">Transmembrane</keyword>
<dbReference type="Pfam" id="PF01029">
    <property type="entry name" value="NusB"/>
    <property type="match status" value="1"/>
</dbReference>
<dbReference type="Proteomes" id="UP001224428">
    <property type="component" value="Unassembled WGS sequence"/>
</dbReference>
<evidence type="ECO:0000256" key="2">
    <source>
        <dbReference type="SAM" id="Phobius"/>
    </source>
</evidence>
<feature type="domain" description="NusB/RsmB/TIM44" evidence="3">
    <location>
        <begin position="50"/>
        <end position="124"/>
    </location>
</feature>
<sequence>MKKSAREYRYDLITIIYKHQLLEDEINIPLLVKEYELTPLQAKQLEIYNEKYAFLEGIISKNLSKNWTFIRINFLLRAILLLGTIELIYSNPKIIINEMIEIARDYSFSEREVKFVNGILDSIRREISDIKKRTNAES</sequence>